<dbReference type="EMBL" id="CP011125">
    <property type="protein sequence ID" value="AKF03956.1"/>
    <property type="molecule type" value="Genomic_DNA"/>
</dbReference>
<keyword evidence="2" id="KW-0812">Transmembrane</keyword>
<feature type="transmembrane region" description="Helical" evidence="2">
    <location>
        <begin position="97"/>
        <end position="119"/>
    </location>
</feature>
<name>A0A0F6VZY9_9BACT</name>
<evidence type="ECO:0000313" key="4">
    <source>
        <dbReference type="Proteomes" id="UP000034883"/>
    </source>
</evidence>
<feature type="transmembrane region" description="Helical" evidence="2">
    <location>
        <begin position="163"/>
        <end position="180"/>
    </location>
</feature>
<dbReference type="Gene3D" id="3.40.50.150">
    <property type="entry name" value="Vaccinia Virus protein VP39"/>
    <property type="match status" value="1"/>
</dbReference>
<organism evidence="3 4">
    <name type="scientific">Sandaracinus amylolyticus</name>
    <dbReference type="NCBI Taxonomy" id="927083"/>
    <lineage>
        <taxon>Bacteria</taxon>
        <taxon>Pseudomonadati</taxon>
        <taxon>Myxococcota</taxon>
        <taxon>Polyangia</taxon>
        <taxon>Polyangiales</taxon>
        <taxon>Sandaracinaceae</taxon>
        <taxon>Sandaracinus</taxon>
    </lineage>
</organism>
<feature type="transmembrane region" description="Helical" evidence="2">
    <location>
        <begin position="131"/>
        <end position="151"/>
    </location>
</feature>
<dbReference type="NCBIfam" id="NF037959">
    <property type="entry name" value="MFS_SpdSyn"/>
    <property type="match status" value="1"/>
</dbReference>
<dbReference type="RefSeq" id="WP_053231361.1">
    <property type="nucleotide sequence ID" value="NZ_CP011125.1"/>
</dbReference>
<dbReference type="STRING" id="927083.DB32_001105"/>
<protein>
    <recommendedName>
        <fullName evidence="5">Spermidine synthase</fullName>
    </recommendedName>
</protein>
<dbReference type="AlphaFoldDB" id="A0A0F6VZY9"/>
<keyword evidence="4" id="KW-1185">Reference proteome</keyword>
<keyword evidence="1" id="KW-0620">Polyamine biosynthesis</keyword>
<gene>
    <name evidence="3" type="ORF">DB32_001105</name>
</gene>
<feature type="transmembrane region" description="Helical" evidence="2">
    <location>
        <begin position="269"/>
        <end position="284"/>
    </location>
</feature>
<reference evidence="3 4" key="1">
    <citation type="submission" date="2015-03" db="EMBL/GenBank/DDBJ databases">
        <title>Genome assembly of Sandaracinus amylolyticus DSM 53668.</title>
        <authorList>
            <person name="Sharma G."/>
            <person name="Subramanian S."/>
        </authorList>
    </citation>
    <scope>NUCLEOTIDE SEQUENCE [LARGE SCALE GENOMIC DNA]</scope>
    <source>
        <strain evidence="3 4">DSM 53668</strain>
    </source>
</reference>
<evidence type="ECO:0008006" key="5">
    <source>
        <dbReference type="Google" id="ProtNLM"/>
    </source>
</evidence>
<dbReference type="KEGG" id="samy:DB32_001105"/>
<proteinExistence type="predicted"/>
<dbReference type="PANTHER" id="PTHR43317:SF1">
    <property type="entry name" value="THERMOSPERMINE SYNTHASE ACAULIS5"/>
    <property type="match status" value="1"/>
</dbReference>
<feature type="transmembrane region" description="Helical" evidence="2">
    <location>
        <begin position="209"/>
        <end position="232"/>
    </location>
</feature>
<dbReference type="InterPro" id="IPR029063">
    <property type="entry name" value="SAM-dependent_MTases_sf"/>
</dbReference>
<feature type="transmembrane region" description="Helical" evidence="2">
    <location>
        <begin position="382"/>
        <end position="399"/>
    </location>
</feature>
<evidence type="ECO:0000313" key="3">
    <source>
        <dbReference type="EMBL" id="AKF03956.1"/>
    </source>
</evidence>
<evidence type="ECO:0000256" key="1">
    <source>
        <dbReference type="ARBA" id="ARBA00023115"/>
    </source>
</evidence>
<dbReference type="PANTHER" id="PTHR43317">
    <property type="entry name" value="THERMOSPERMINE SYNTHASE ACAULIS5"/>
    <property type="match status" value="1"/>
</dbReference>
<dbReference type="Proteomes" id="UP000034883">
    <property type="component" value="Chromosome"/>
</dbReference>
<feature type="transmembrane region" description="Helical" evidence="2">
    <location>
        <begin position="323"/>
        <end position="347"/>
    </location>
</feature>
<feature type="transmembrane region" description="Helical" evidence="2">
    <location>
        <begin position="67"/>
        <end position="85"/>
    </location>
</feature>
<dbReference type="GO" id="GO:0006596">
    <property type="term" value="P:polyamine biosynthetic process"/>
    <property type="evidence" value="ECO:0007669"/>
    <property type="project" value="UniProtKB-KW"/>
</dbReference>
<dbReference type="OrthoDB" id="9761985at2"/>
<keyword evidence="2" id="KW-0472">Membrane</keyword>
<dbReference type="SUPFAM" id="SSF53335">
    <property type="entry name" value="S-adenosyl-L-methionine-dependent methyltransferases"/>
    <property type="match status" value="1"/>
</dbReference>
<feature type="transmembrane region" description="Helical" evidence="2">
    <location>
        <begin position="34"/>
        <end position="55"/>
    </location>
</feature>
<feature type="transmembrane region" description="Helical" evidence="2">
    <location>
        <begin position="353"/>
        <end position="370"/>
    </location>
</feature>
<evidence type="ECO:0000256" key="2">
    <source>
        <dbReference type="SAM" id="Phobius"/>
    </source>
</evidence>
<sequence>MTALRVFVFLGAFLLFAMEPMVGRLLLPGFGGAFHVWTTSLMFFQGALFLGYLYAHLVSERAGRWHLALIAMPIVLLPPTVRIAGEGGGIGTLLATMAVDFGLPFIALATTGVVAQGWLARSTLPGRASPFFLYATSNAGSLVALLAYALLIEPFVGLSVQRWAWAIGFVLYLVSAFFAYRATHAGGPAPVMATEAVAPATETVAPGRIVYWLLLSAFPSVFLMAVTNLIALDAGNVPLVWVVPLALYLGTFILAFGEPSRVPAAVRRLWPHFAAVGLFFFAGAETGGTWLQVVLHLGVMFAVCLAAHGELHASRPSAKHLTLYYLVISLGGWLGGAFVALGAPAFFTGLWEYPLALAGLALTMVIARRAELFAWMKGPGRGAVAITIVLIGAMAWRIASASSSAQASATRTLEVRRSFYGLYYVLERPAPSQHSARGTERDLVSGTTRHGRQFLAPEHRSEPLSYYHRSGPLGDAMAILASRPTRATRLGVIGLGVGAAAAYVEPDQSIDFYEIDQAVDDLARTHFHYLEDCRGDEQTLVGDARLTLARADVRTDYDLLLVDAFAGDAIPTHLVTREAVELYRGAVAEHGVLLFHISNRYYDLRPVLAAIARDLGMHAATKQFLSPPDRQAADPSVYFVMTETEGELAPFVERGFTPVTATWPEPAMVWTDDHASTLLALMPD</sequence>
<feature type="transmembrane region" description="Helical" evidence="2">
    <location>
        <begin position="238"/>
        <end position="257"/>
    </location>
</feature>
<accession>A0A0F6VZY9</accession>
<keyword evidence="2" id="KW-1133">Transmembrane helix</keyword>